<dbReference type="InterPro" id="IPR005135">
    <property type="entry name" value="Endo/exonuclease/phosphatase"/>
</dbReference>
<dbReference type="GO" id="GO:0004519">
    <property type="term" value="F:endonuclease activity"/>
    <property type="evidence" value="ECO:0007669"/>
    <property type="project" value="UniProtKB-KW"/>
</dbReference>
<reference evidence="2 3" key="1">
    <citation type="submission" date="2020-03" db="EMBL/GenBank/DDBJ databases">
        <authorList>
            <person name="Zhang Z."/>
            <person name="Guo Z."/>
            <person name="Hou Q."/>
            <person name="Shen X."/>
        </authorList>
    </citation>
    <scope>NUCLEOTIDE SEQUENCE [LARGE SCALE GENOMIC DNA]</scope>
    <source>
        <strain evidence="2 3">HBUAS51329</strain>
    </source>
</reference>
<protein>
    <submittedName>
        <fullName evidence="2">Endonuclease/exonuclease/phosphatase family protein</fullName>
    </submittedName>
</protein>
<evidence type="ECO:0000313" key="3">
    <source>
        <dbReference type="Proteomes" id="UP000707477"/>
    </source>
</evidence>
<feature type="domain" description="Endonuclease/exonuclease/phosphatase" evidence="1">
    <location>
        <begin position="9"/>
        <end position="249"/>
    </location>
</feature>
<keyword evidence="2" id="KW-0255">Endonuclease</keyword>
<keyword evidence="2" id="KW-0378">Hydrolase</keyword>
<dbReference type="Proteomes" id="UP000707477">
    <property type="component" value="Unassembled WGS sequence"/>
</dbReference>
<dbReference type="SUPFAM" id="SSF56219">
    <property type="entry name" value="DNase I-like"/>
    <property type="match status" value="1"/>
</dbReference>
<dbReference type="InterPro" id="IPR036691">
    <property type="entry name" value="Endo/exonu/phosph_ase_sf"/>
</dbReference>
<keyword evidence="2" id="KW-0540">Nuclease</keyword>
<dbReference type="Pfam" id="PF03372">
    <property type="entry name" value="Exo_endo_phos"/>
    <property type="match status" value="1"/>
</dbReference>
<name>A0ABX1L506_9LACO</name>
<proteinExistence type="predicted"/>
<evidence type="ECO:0000259" key="1">
    <source>
        <dbReference type="Pfam" id="PF03372"/>
    </source>
</evidence>
<comment type="caution">
    <text evidence="2">The sequence shown here is derived from an EMBL/GenBank/DDBJ whole genome shotgun (WGS) entry which is preliminary data.</text>
</comment>
<dbReference type="EMBL" id="JAAVSD010000021">
    <property type="protein sequence ID" value="NLR30117.1"/>
    <property type="molecule type" value="Genomic_DNA"/>
</dbReference>
<sequence>MPRLKILEWNINQRTTGNRMPDYIIPEILAKDPDVIVLVEFKGEENLTTLKAGLSDEYFLASYHGVCESKDNADKNKTGNGIFIALKKDKFEDTTSKSTSQQAFSSKHKSYDEPNWLRIPGTLKDKDIKQTIEIVGVRVRIGNEKKKENEALKSIKRQISWICSENKNDSPLLMIGDLNYGPHRTDKIMRDSLNWQDIIEVMRQKGALKIEGVTKLADVDFKSYSPYSPYAPAGYSFKGETLDWLVARNISIDTASDYNAFSWQFGKHNTRKFVPGYLTLDNYFIRTDPSHPDHAIFTVMVDIPE</sequence>
<dbReference type="Gene3D" id="3.60.10.10">
    <property type="entry name" value="Endonuclease/exonuclease/phosphatase"/>
    <property type="match status" value="1"/>
</dbReference>
<dbReference type="RefSeq" id="WP_168850463.1">
    <property type="nucleotide sequence ID" value="NZ_JAAVSD010000021.1"/>
</dbReference>
<accession>A0ABX1L506</accession>
<evidence type="ECO:0000313" key="2">
    <source>
        <dbReference type="EMBL" id="NLR30117.1"/>
    </source>
</evidence>
<gene>
    <name evidence="2" type="ORF">HEQ44_07955</name>
</gene>
<organism evidence="2 3">
    <name type="scientific">Levilactobacillus tujiorum</name>
    <dbReference type="NCBI Taxonomy" id="2912243"/>
    <lineage>
        <taxon>Bacteria</taxon>
        <taxon>Bacillati</taxon>
        <taxon>Bacillota</taxon>
        <taxon>Bacilli</taxon>
        <taxon>Lactobacillales</taxon>
        <taxon>Lactobacillaceae</taxon>
        <taxon>Levilactobacillus</taxon>
    </lineage>
</organism>
<keyword evidence="3" id="KW-1185">Reference proteome</keyword>